<dbReference type="AlphaFoldDB" id="A0A8K1C6A7"/>
<name>A0A8K1C6A7_PYTOL</name>
<sequence length="776" mass="87461">MARSKRREDEEADGGSSDSTAPSASAQTAYNASARRVTVFLPAHSLKFGLEVVAREEQTQDVTAVLCLFCKHFGREERVGAKRRATTNFKYFKPPFRTDQYLQHHRLQHPKRWAAYEAASVQEKHAFFPHHLASAMPMEQKKRLRYVKDENQVAGIQDMSIGRRLVIPASIVRAVKGDMRWEPLALTMCEIVTIARESDEDTEDETNAAPEKPIAPAYRVTIADRQSCDLVLDLCATGLSTQQITQSLSKMATRIDTIKTLGGVWNELVEEYIMFGCFATMTMVSQLLSDAQSFCLAFQSRRDVQGIERLEVRARFFHKILSDMHLLSVKTETVASMTTVIHLLSTLFPSWRRALLGVVIEGDLSDNHVEVLTTGIARLSAEVSHPVIRVWNGSSLLLHALTELTNRLMNGRFASTLWMLKAYISTRVDLLQEIGHPQELEPFEASKTMEAVALARWLTEKRIRVRKYLEDTRPSCQPSDVWWLVLAVFDWLASHARESLKKLRTPHHGGLLGHLQQHELLTDLVTDCRCAFRVELQSGVDTALSSRDDAFLSTSQAFVVKREDLLEFTTELGTFASTLVEDMSTDELSTGTGAIGTAVVEFVETLSKGLSNAIQLVGAISEAEVQQTPPILPHDLVKLSSKEFAALFARYRPQLAVYYSDEQFDALDQEHQFLKRSSRERDFKNLFGDAATNQWSFDQCWGMTQGRFRLVHTFAGQLAALYHSSVSVEAEKSLRGHWTRVHEPFGQREGVDLPVEAPLYAAQFHRLEQLCEAVDV</sequence>
<dbReference type="Proteomes" id="UP000794436">
    <property type="component" value="Unassembled WGS sequence"/>
</dbReference>
<evidence type="ECO:0000313" key="2">
    <source>
        <dbReference type="EMBL" id="TMW57228.1"/>
    </source>
</evidence>
<protein>
    <submittedName>
        <fullName evidence="2">Uncharacterized protein</fullName>
    </submittedName>
</protein>
<dbReference type="OrthoDB" id="167795at2759"/>
<evidence type="ECO:0000313" key="3">
    <source>
        <dbReference type="Proteomes" id="UP000794436"/>
    </source>
</evidence>
<keyword evidence="3" id="KW-1185">Reference proteome</keyword>
<reference evidence="2" key="1">
    <citation type="submission" date="2019-03" db="EMBL/GenBank/DDBJ databases">
        <title>Long read genome sequence of the mycoparasitic Pythium oligandrum ATCC 38472 isolated from sugarbeet rhizosphere.</title>
        <authorList>
            <person name="Gaulin E."/>
        </authorList>
    </citation>
    <scope>NUCLEOTIDE SEQUENCE</scope>
    <source>
        <strain evidence="2">ATCC 38472_TT</strain>
    </source>
</reference>
<comment type="caution">
    <text evidence="2">The sequence shown here is derived from an EMBL/GenBank/DDBJ whole genome shotgun (WGS) entry which is preliminary data.</text>
</comment>
<dbReference type="PANTHER" id="PTHR37067">
    <property type="entry name" value="PX DOMAIN-CONTAINING PROTEIN"/>
    <property type="match status" value="1"/>
</dbReference>
<organism evidence="2 3">
    <name type="scientific">Pythium oligandrum</name>
    <name type="common">Mycoparasitic fungus</name>
    <dbReference type="NCBI Taxonomy" id="41045"/>
    <lineage>
        <taxon>Eukaryota</taxon>
        <taxon>Sar</taxon>
        <taxon>Stramenopiles</taxon>
        <taxon>Oomycota</taxon>
        <taxon>Peronosporomycetes</taxon>
        <taxon>Pythiales</taxon>
        <taxon>Pythiaceae</taxon>
        <taxon>Pythium</taxon>
    </lineage>
</organism>
<dbReference type="PANTHER" id="PTHR37067:SF3">
    <property type="entry name" value="PX DOMAIN-CONTAINING PROTEIN"/>
    <property type="match status" value="1"/>
</dbReference>
<feature type="region of interest" description="Disordered" evidence="1">
    <location>
        <begin position="1"/>
        <end position="28"/>
    </location>
</feature>
<proteinExistence type="predicted"/>
<evidence type="ECO:0000256" key="1">
    <source>
        <dbReference type="SAM" id="MobiDB-lite"/>
    </source>
</evidence>
<gene>
    <name evidence="2" type="ORF">Poli38472_003153</name>
</gene>
<dbReference type="EMBL" id="SPLM01000144">
    <property type="protein sequence ID" value="TMW57228.1"/>
    <property type="molecule type" value="Genomic_DNA"/>
</dbReference>
<accession>A0A8K1C6A7</accession>
<feature type="compositionally biased region" description="Polar residues" evidence="1">
    <location>
        <begin position="16"/>
        <end position="28"/>
    </location>
</feature>